<dbReference type="InterPro" id="IPR000504">
    <property type="entry name" value="RRM_dom"/>
</dbReference>
<dbReference type="PANTHER" id="PTHR48025:SF1">
    <property type="entry name" value="RRM DOMAIN-CONTAINING PROTEIN"/>
    <property type="match status" value="1"/>
</dbReference>
<dbReference type="Gene3D" id="3.30.70.330">
    <property type="match status" value="2"/>
</dbReference>
<name>A0A7S2CEZ7_9DINO</name>
<dbReference type="SUPFAM" id="SSF54928">
    <property type="entry name" value="RNA-binding domain, RBD"/>
    <property type="match status" value="2"/>
</dbReference>
<feature type="region of interest" description="Disordered" evidence="3">
    <location>
        <begin position="22"/>
        <end position="50"/>
    </location>
</feature>
<dbReference type="Pfam" id="PF00076">
    <property type="entry name" value="RRM_1"/>
    <property type="match status" value="2"/>
</dbReference>
<gene>
    <name evidence="5" type="ORF">AAND1436_LOCUS17511</name>
</gene>
<evidence type="ECO:0000313" key="5">
    <source>
        <dbReference type="EMBL" id="CAD9423444.1"/>
    </source>
</evidence>
<feature type="domain" description="RRM" evidence="4">
    <location>
        <begin position="55"/>
        <end position="135"/>
    </location>
</feature>
<evidence type="ECO:0000256" key="3">
    <source>
        <dbReference type="SAM" id="MobiDB-lite"/>
    </source>
</evidence>
<sequence>MLETEPALPVATRFEREAAAAARAAAAAADAPPPVENGSKDVENGSKDWLPDEPRMVYVGNLAWSVKWQDLKDHMKQAGTVEFARILTVDGSDWGRSRGIAYVRYSTEDEAKAAVATLNQTELSGRAINVDVWTGGKPGPGGKFGGKGFGGGKGGAKGLGGFKGGFGFWGKGFGGKGSAKVYGEFNQMVYVGNLPYKAEWQELKDHMKSVGTVEFVKILTDDGSDYGRSKGIGCVRYSTEEMAEQAVATLNGSEFMGRQIVVDTWTKSERPAAPAPEAAPAPPA</sequence>
<dbReference type="InterPro" id="IPR035979">
    <property type="entry name" value="RBD_domain_sf"/>
</dbReference>
<accession>A0A7S2CEZ7</accession>
<dbReference type="GO" id="GO:0003729">
    <property type="term" value="F:mRNA binding"/>
    <property type="evidence" value="ECO:0007669"/>
    <property type="project" value="TreeGrafter"/>
</dbReference>
<dbReference type="InterPro" id="IPR050502">
    <property type="entry name" value="Euk_RNA-bind_prot"/>
</dbReference>
<dbReference type="PROSITE" id="PS50102">
    <property type="entry name" value="RRM"/>
    <property type="match status" value="2"/>
</dbReference>
<protein>
    <recommendedName>
        <fullName evidence="4">RRM domain-containing protein</fullName>
    </recommendedName>
</protein>
<dbReference type="InterPro" id="IPR012677">
    <property type="entry name" value="Nucleotide-bd_a/b_plait_sf"/>
</dbReference>
<organism evidence="5">
    <name type="scientific">Alexandrium andersonii</name>
    <dbReference type="NCBI Taxonomy" id="327968"/>
    <lineage>
        <taxon>Eukaryota</taxon>
        <taxon>Sar</taxon>
        <taxon>Alveolata</taxon>
        <taxon>Dinophyceae</taxon>
        <taxon>Gonyaulacales</taxon>
        <taxon>Pyrocystaceae</taxon>
        <taxon>Alexandrium</taxon>
    </lineage>
</organism>
<feature type="compositionally biased region" description="Basic and acidic residues" evidence="3">
    <location>
        <begin position="38"/>
        <end position="50"/>
    </location>
</feature>
<keyword evidence="1 2" id="KW-0694">RNA-binding</keyword>
<dbReference type="SMART" id="SM00360">
    <property type="entry name" value="RRM"/>
    <property type="match status" value="2"/>
</dbReference>
<evidence type="ECO:0000256" key="2">
    <source>
        <dbReference type="PROSITE-ProRule" id="PRU00176"/>
    </source>
</evidence>
<dbReference type="AlphaFoldDB" id="A0A7S2CEZ7"/>
<evidence type="ECO:0000256" key="1">
    <source>
        <dbReference type="ARBA" id="ARBA00022884"/>
    </source>
</evidence>
<dbReference type="PANTHER" id="PTHR48025">
    <property type="entry name" value="OS02G0815200 PROTEIN"/>
    <property type="match status" value="1"/>
</dbReference>
<reference evidence="5" key="1">
    <citation type="submission" date="2021-01" db="EMBL/GenBank/DDBJ databases">
        <authorList>
            <person name="Corre E."/>
            <person name="Pelletier E."/>
            <person name="Niang G."/>
            <person name="Scheremetjew M."/>
            <person name="Finn R."/>
            <person name="Kale V."/>
            <person name="Holt S."/>
            <person name="Cochrane G."/>
            <person name="Meng A."/>
            <person name="Brown T."/>
            <person name="Cohen L."/>
        </authorList>
    </citation>
    <scope>NUCLEOTIDE SEQUENCE</scope>
    <source>
        <strain evidence="5">CCMP2222</strain>
    </source>
</reference>
<proteinExistence type="predicted"/>
<evidence type="ECO:0000259" key="4">
    <source>
        <dbReference type="PROSITE" id="PS50102"/>
    </source>
</evidence>
<feature type="domain" description="RRM" evidence="4">
    <location>
        <begin position="187"/>
        <end position="267"/>
    </location>
</feature>
<dbReference type="EMBL" id="HBGQ01035550">
    <property type="protein sequence ID" value="CAD9423444.1"/>
    <property type="molecule type" value="Transcribed_RNA"/>
</dbReference>